<dbReference type="AlphaFoldDB" id="A0A8J4Y843"/>
<comment type="caution">
    <text evidence="1">The sequence shown here is derived from an EMBL/GenBank/DDBJ whole genome shotgun (WGS) entry which is preliminary data.</text>
</comment>
<gene>
    <name evidence="1" type="ORF">GWK47_053314</name>
</gene>
<accession>A0A8J4Y843</accession>
<sequence length="180" mass="19872">MCPPLMKALPIRHRAGHRAIVVSAAATQVVSTKEDRYTPPCRRCHHAGWAQQVVSGGAGGWAQQVVSGGAGGWAQQVCYCAMQQQRRELDCKTDAFSNSLLQERSSDNFVYALLTDIIDTITPLMTYQDLQQFPRFCICFIAVMLPHLPRLPRGRRKTGLRTVGSLITLPSRAGILMAHP</sequence>
<name>A0A8J4Y843_CHIOP</name>
<keyword evidence="2" id="KW-1185">Reference proteome</keyword>
<evidence type="ECO:0000313" key="1">
    <source>
        <dbReference type="EMBL" id="KAG0718014.1"/>
    </source>
</evidence>
<protein>
    <submittedName>
        <fullName evidence="1">Uncharacterized protein</fullName>
    </submittedName>
</protein>
<proteinExistence type="predicted"/>
<dbReference type="Proteomes" id="UP000770661">
    <property type="component" value="Unassembled WGS sequence"/>
</dbReference>
<dbReference type="EMBL" id="JACEEZ010016787">
    <property type="protein sequence ID" value="KAG0718014.1"/>
    <property type="molecule type" value="Genomic_DNA"/>
</dbReference>
<organism evidence="1 2">
    <name type="scientific">Chionoecetes opilio</name>
    <name type="common">Atlantic snow crab</name>
    <name type="synonym">Cancer opilio</name>
    <dbReference type="NCBI Taxonomy" id="41210"/>
    <lineage>
        <taxon>Eukaryota</taxon>
        <taxon>Metazoa</taxon>
        <taxon>Ecdysozoa</taxon>
        <taxon>Arthropoda</taxon>
        <taxon>Crustacea</taxon>
        <taxon>Multicrustacea</taxon>
        <taxon>Malacostraca</taxon>
        <taxon>Eumalacostraca</taxon>
        <taxon>Eucarida</taxon>
        <taxon>Decapoda</taxon>
        <taxon>Pleocyemata</taxon>
        <taxon>Brachyura</taxon>
        <taxon>Eubrachyura</taxon>
        <taxon>Majoidea</taxon>
        <taxon>Majidae</taxon>
        <taxon>Chionoecetes</taxon>
    </lineage>
</organism>
<reference evidence="1" key="1">
    <citation type="submission" date="2020-07" db="EMBL/GenBank/DDBJ databases">
        <title>The High-quality genome of the commercially important snow crab, Chionoecetes opilio.</title>
        <authorList>
            <person name="Jeong J.-H."/>
            <person name="Ryu S."/>
        </authorList>
    </citation>
    <scope>NUCLEOTIDE SEQUENCE</scope>
    <source>
        <strain evidence="1">MADBK_172401_WGS</strain>
        <tissue evidence="1">Digestive gland</tissue>
    </source>
</reference>
<evidence type="ECO:0000313" key="2">
    <source>
        <dbReference type="Proteomes" id="UP000770661"/>
    </source>
</evidence>